<evidence type="ECO:0000313" key="2">
    <source>
        <dbReference type="Proteomes" id="UP001277761"/>
    </source>
</evidence>
<dbReference type="RefSeq" id="WP_319954435.1">
    <property type="nucleotide sequence ID" value="NZ_JAXAVX010000005.1"/>
</dbReference>
<reference evidence="1 2" key="1">
    <citation type="submission" date="2023-11" db="EMBL/GenBank/DDBJ databases">
        <authorList>
            <person name="Xu M."/>
            <person name="Jiang T."/>
        </authorList>
    </citation>
    <scope>NUCLEOTIDE SEQUENCE [LARGE SCALE GENOMIC DNA]</scope>
    <source>
        <strain evidence="1 2">SD</strain>
    </source>
</reference>
<dbReference type="InterPro" id="IPR009959">
    <property type="entry name" value="Cyclase_SnoaL-like"/>
</dbReference>
<comment type="caution">
    <text evidence="1">The sequence shown here is derived from an EMBL/GenBank/DDBJ whole genome shotgun (WGS) entry which is preliminary data.</text>
</comment>
<gene>
    <name evidence="1" type="ORF">SK069_11785</name>
</gene>
<dbReference type="InterPro" id="IPR032710">
    <property type="entry name" value="NTF2-like_dom_sf"/>
</dbReference>
<sequence>MAGSLDGDALARRILDAIGGRDRRLVADAVAHDVHYEDPFLPGPLRGPDALADHLALLWQAFPEGRVESTGPCLHDGGRIVALPLRLLGDHRGPLGPLPPTERFAHVHGMLVCELDLAGRRLWRARLFVDRYEACVQLGVLPEAGTVGDRAIRALQGFGILRGR</sequence>
<accession>A0ABU4VLD5</accession>
<dbReference type="Pfam" id="PF07366">
    <property type="entry name" value="SnoaL"/>
    <property type="match status" value="1"/>
</dbReference>
<evidence type="ECO:0000313" key="1">
    <source>
        <dbReference type="EMBL" id="MDX8152280.1"/>
    </source>
</evidence>
<keyword evidence="2" id="KW-1185">Reference proteome</keyword>
<dbReference type="SUPFAM" id="SSF54427">
    <property type="entry name" value="NTF2-like"/>
    <property type="match status" value="1"/>
</dbReference>
<proteinExistence type="predicted"/>
<name>A0ABU4VLD5_9ACTN</name>
<organism evidence="1 2">
    <name type="scientific">Patulibacter brassicae</name>
    <dbReference type="NCBI Taxonomy" id="1705717"/>
    <lineage>
        <taxon>Bacteria</taxon>
        <taxon>Bacillati</taxon>
        <taxon>Actinomycetota</taxon>
        <taxon>Thermoleophilia</taxon>
        <taxon>Solirubrobacterales</taxon>
        <taxon>Patulibacteraceae</taxon>
        <taxon>Patulibacter</taxon>
    </lineage>
</organism>
<dbReference type="Proteomes" id="UP001277761">
    <property type="component" value="Unassembled WGS sequence"/>
</dbReference>
<dbReference type="EMBL" id="JAXAVX010000005">
    <property type="protein sequence ID" value="MDX8152280.1"/>
    <property type="molecule type" value="Genomic_DNA"/>
</dbReference>
<protein>
    <submittedName>
        <fullName evidence="1">Ester cyclase</fullName>
    </submittedName>
</protein>
<dbReference type="Gene3D" id="3.10.450.50">
    <property type="match status" value="1"/>
</dbReference>